<dbReference type="GO" id="GO:0046872">
    <property type="term" value="F:metal ion binding"/>
    <property type="evidence" value="ECO:0007669"/>
    <property type="project" value="UniProtKB-KW"/>
</dbReference>
<comment type="cofactor">
    <cofactor evidence="1">
        <name>a divalent metal cation</name>
        <dbReference type="ChEBI" id="CHEBI:60240"/>
    </cofactor>
</comment>
<reference evidence="4 5" key="1">
    <citation type="journal article" date="2016" name="Proc. Natl. Acad. Sci. U.S.A.">
        <title>Comparative genomics of biotechnologically important yeasts.</title>
        <authorList>
            <person name="Riley R."/>
            <person name="Haridas S."/>
            <person name="Wolfe K.H."/>
            <person name="Lopes M.R."/>
            <person name="Hittinger C.T."/>
            <person name="Goeker M."/>
            <person name="Salamov A.A."/>
            <person name="Wisecaver J.H."/>
            <person name="Long T.M."/>
            <person name="Calvey C.H."/>
            <person name="Aerts A.L."/>
            <person name="Barry K.W."/>
            <person name="Choi C."/>
            <person name="Clum A."/>
            <person name="Coughlan A.Y."/>
            <person name="Deshpande S."/>
            <person name="Douglass A.P."/>
            <person name="Hanson S.J."/>
            <person name="Klenk H.-P."/>
            <person name="LaButti K.M."/>
            <person name="Lapidus A."/>
            <person name="Lindquist E.A."/>
            <person name="Lipzen A.M."/>
            <person name="Meier-Kolthoff J.P."/>
            <person name="Ohm R.A."/>
            <person name="Otillar R.P."/>
            <person name="Pangilinan J.L."/>
            <person name="Peng Y."/>
            <person name="Rokas A."/>
            <person name="Rosa C.A."/>
            <person name="Scheuner C."/>
            <person name="Sibirny A.A."/>
            <person name="Slot J.C."/>
            <person name="Stielow J.B."/>
            <person name="Sun H."/>
            <person name="Kurtzman C.P."/>
            <person name="Blackwell M."/>
            <person name="Grigoriev I.V."/>
            <person name="Jeffries T.W."/>
        </authorList>
    </citation>
    <scope>NUCLEOTIDE SEQUENCE [LARGE SCALE GENOMIC DNA]</scope>
    <source>
        <strain evidence="4 5">NRRL Y-11557</strain>
    </source>
</reference>
<sequence length="153" mass="17072">MGSVEGKLGDWILWRMTGMEAKIRDVLQGLPEGHDGLFVYGDPAYAGGYGVMGPFKRHPGEQLTEAQSRFNVEMSRVRIWVEQIFGLALQRWASNGFKYSLRLESSPVPAFYMVAILLTNIKTCLDGGNVVPDAFGCDPPLLVDYLRIDEDEV</sequence>
<name>A0A1E3Q1Z5_LIPST</name>
<dbReference type="InterPro" id="IPR027806">
    <property type="entry name" value="HARBI1_dom"/>
</dbReference>
<gene>
    <name evidence="4" type="ORF">LIPSTDRAFT_329802</name>
</gene>
<dbReference type="EMBL" id="KV454297">
    <property type="protein sequence ID" value="ODQ71723.1"/>
    <property type="molecule type" value="Genomic_DNA"/>
</dbReference>
<evidence type="ECO:0000313" key="5">
    <source>
        <dbReference type="Proteomes" id="UP000094385"/>
    </source>
</evidence>
<evidence type="ECO:0000256" key="2">
    <source>
        <dbReference type="ARBA" id="ARBA00022723"/>
    </source>
</evidence>
<dbReference type="Pfam" id="PF13359">
    <property type="entry name" value="DDE_Tnp_4"/>
    <property type="match status" value="1"/>
</dbReference>
<keyword evidence="2" id="KW-0479">Metal-binding</keyword>
<dbReference type="AlphaFoldDB" id="A0A1E3Q1Z5"/>
<evidence type="ECO:0000259" key="3">
    <source>
        <dbReference type="Pfam" id="PF13359"/>
    </source>
</evidence>
<accession>A0A1E3Q1Z5</accession>
<evidence type="ECO:0000313" key="4">
    <source>
        <dbReference type="EMBL" id="ODQ71723.1"/>
    </source>
</evidence>
<dbReference type="STRING" id="675824.A0A1E3Q1Z5"/>
<feature type="domain" description="DDE Tnp4" evidence="3">
    <location>
        <begin position="10"/>
        <end position="120"/>
    </location>
</feature>
<organism evidence="4 5">
    <name type="scientific">Lipomyces starkeyi NRRL Y-11557</name>
    <dbReference type="NCBI Taxonomy" id="675824"/>
    <lineage>
        <taxon>Eukaryota</taxon>
        <taxon>Fungi</taxon>
        <taxon>Dikarya</taxon>
        <taxon>Ascomycota</taxon>
        <taxon>Saccharomycotina</taxon>
        <taxon>Lipomycetes</taxon>
        <taxon>Lipomycetales</taxon>
        <taxon>Lipomycetaceae</taxon>
        <taxon>Lipomyces</taxon>
    </lineage>
</organism>
<evidence type="ECO:0000256" key="1">
    <source>
        <dbReference type="ARBA" id="ARBA00001968"/>
    </source>
</evidence>
<protein>
    <recommendedName>
        <fullName evidence="3">DDE Tnp4 domain-containing protein</fullName>
    </recommendedName>
</protein>
<dbReference type="Proteomes" id="UP000094385">
    <property type="component" value="Unassembled WGS sequence"/>
</dbReference>
<proteinExistence type="predicted"/>
<keyword evidence="5" id="KW-1185">Reference proteome</keyword>
<dbReference type="OrthoDB" id="5375821at2759"/>